<dbReference type="Gene3D" id="3.30.2000.30">
    <property type="match status" value="1"/>
</dbReference>
<dbReference type="InterPro" id="IPR053745">
    <property type="entry name" value="Viral_Tail_Comp_sf"/>
</dbReference>
<keyword evidence="2" id="KW-1185">Reference proteome</keyword>
<sequence>MTYAMAGDLQGAVWQHLLADPSLNALVGTAIYDALPLGTIPETYVSIGAETVRDRSDISGTGAEHRFTISVISEVAGFAHAKAVAGAVGDALLHHDLTLERGRMVGLWFERATARRTGSAGRVRRIDLRFRARVEDDQAV</sequence>
<gene>
    <name evidence="1" type="ORF">JAO82_11140</name>
</gene>
<protein>
    <submittedName>
        <fullName evidence="1">DUF3168 domain-containing protein</fullName>
    </submittedName>
</protein>
<proteinExistence type="predicted"/>
<reference evidence="1" key="1">
    <citation type="submission" date="2020-12" db="EMBL/GenBank/DDBJ databases">
        <title>Pontibaca salina gen. nov., sp. nov., isolated from marine sediment.</title>
        <authorList>
            <person name="Bo J."/>
            <person name="Wang S."/>
            <person name="Song X."/>
            <person name="Du Z."/>
        </authorList>
    </citation>
    <scope>NUCLEOTIDE SEQUENCE</scope>
    <source>
        <strain evidence="1">S1109L</strain>
    </source>
</reference>
<dbReference type="Proteomes" id="UP000613255">
    <property type="component" value="Unassembled WGS sequence"/>
</dbReference>
<comment type="caution">
    <text evidence="1">The sequence shown here is derived from an EMBL/GenBank/DDBJ whole genome shotgun (WGS) entry which is preliminary data.</text>
</comment>
<name>A0A934M0W7_9RHOB</name>
<accession>A0A934M0W7</accession>
<dbReference type="RefSeq" id="WP_198686456.1">
    <property type="nucleotide sequence ID" value="NZ_JAEIJD010000009.1"/>
</dbReference>
<dbReference type="EMBL" id="JAEIJD010000009">
    <property type="protein sequence ID" value="MBI6630430.1"/>
    <property type="molecule type" value="Genomic_DNA"/>
</dbReference>
<evidence type="ECO:0000313" key="2">
    <source>
        <dbReference type="Proteomes" id="UP000613255"/>
    </source>
</evidence>
<organism evidence="1 2">
    <name type="scientific">Pontibaca salina</name>
    <dbReference type="NCBI Taxonomy" id="2795731"/>
    <lineage>
        <taxon>Bacteria</taxon>
        <taxon>Pseudomonadati</taxon>
        <taxon>Pseudomonadota</taxon>
        <taxon>Alphaproteobacteria</taxon>
        <taxon>Rhodobacterales</taxon>
        <taxon>Roseobacteraceae</taxon>
        <taxon>Pontibaca</taxon>
    </lineage>
</organism>
<dbReference type="InterPro" id="IPR021508">
    <property type="entry name" value="Gp17-like"/>
</dbReference>
<dbReference type="AlphaFoldDB" id="A0A934M0W7"/>
<evidence type="ECO:0000313" key="1">
    <source>
        <dbReference type="EMBL" id="MBI6630430.1"/>
    </source>
</evidence>
<dbReference type="Pfam" id="PF11367">
    <property type="entry name" value="Tail_completion_gp17"/>
    <property type="match status" value="1"/>
</dbReference>